<dbReference type="Gramene" id="KVI11378">
    <property type="protein sequence ID" value="KVI11378"/>
    <property type="gene ID" value="Ccrd_010212"/>
</dbReference>
<dbReference type="PRINTS" id="PR00304">
    <property type="entry name" value="TCOMPLEXTCP1"/>
</dbReference>
<sequence length="118" mass="13547">MEQKKCLNIEKKKFMTMKKKGKHNSRRWKVLLWIKWERKKEKFEENGRVTIAKANELPDAMENAGAALIREVASKTNDSAGDGTTTAFVLARELIKLSLLSVTSGEQRGYRENTEVFD</sequence>
<dbReference type="STRING" id="59895.A0A103YLR2"/>
<dbReference type="AlphaFoldDB" id="A0A103YLR2"/>
<evidence type="ECO:0000313" key="5">
    <source>
        <dbReference type="EMBL" id="KVI11378.1"/>
    </source>
</evidence>
<comment type="caution">
    <text evidence="5">The sequence shown here is derived from an EMBL/GenBank/DDBJ whole genome shotgun (WGS) entry which is preliminary data.</text>
</comment>
<protein>
    <submittedName>
        <fullName evidence="5">Chaperone, tailless complex polypeptide 1</fullName>
    </submittedName>
</protein>
<dbReference type="InterPro" id="IPR001844">
    <property type="entry name" value="Cpn60/GroEL"/>
</dbReference>
<dbReference type="Gene3D" id="1.10.560.10">
    <property type="entry name" value="GroEL-like equatorial domain"/>
    <property type="match status" value="1"/>
</dbReference>
<proteinExistence type="inferred from homology"/>
<keyword evidence="6" id="KW-1185">Reference proteome</keyword>
<keyword evidence="4" id="KW-0143">Chaperone</keyword>
<accession>A0A103YLR2</accession>
<dbReference type="Proteomes" id="UP000243975">
    <property type="component" value="Unassembled WGS sequence"/>
</dbReference>
<organism evidence="5 6">
    <name type="scientific">Cynara cardunculus var. scolymus</name>
    <name type="common">Globe artichoke</name>
    <name type="synonym">Cynara scolymus</name>
    <dbReference type="NCBI Taxonomy" id="59895"/>
    <lineage>
        <taxon>Eukaryota</taxon>
        <taxon>Viridiplantae</taxon>
        <taxon>Streptophyta</taxon>
        <taxon>Embryophyta</taxon>
        <taxon>Tracheophyta</taxon>
        <taxon>Spermatophyta</taxon>
        <taxon>Magnoliopsida</taxon>
        <taxon>eudicotyledons</taxon>
        <taxon>Gunneridae</taxon>
        <taxon>Pentapetalae</taxon>
        <taxon>asterids</taxon>
        <taxon>campanulids</taxon>
        <taxon>Asterales</taxon>
        <taxon>Asteraceae</taxon>
        <taxon>Carduoideae</taxon>
        <taxon>Cardueae</taxon>
        <taxon>Carduinae</taxon>
        <taxon>Cynara</taxon>
    </lineage>
</organism>
<evidence type="ECO:0000313" key="6">
    <source>
        <dbReference type="Proteomes" id="UP000243975"/>
    </source>
</evidence>
<dbReference type="InterPro" id="IPR017998">
    <property type="entry name" value="Chaperone_TCP-1"/>
</dbReference>
<evidence type="ECO:0000256" key="2">
    <source>
        <dbReference type="ARBA" id="ARBA00022741"/>
    </source>
</evidence>
<reference evidence="5 6" key="1">
    <citation type="journal article" date="2016" name="Sci. Rep.">
        <title>The genome sequence of the outbreeding globe artichoke constructed de novo incorporating a phase-aware low-pass sequencing strategy of F1 progeny.</title>
        <authorList>
            <person name="Scaglione D."/>
            <person name="Reyes-Chin-Wo S."/>
            <person name="Acquadro A."/>
            <person name="Froenicke L."/>
            <person name="Portis E."/>
            <person name="Beitel C."/>
            <person name="Tirone M."/>
            <person name="Mauro R."/>
            <person name="Lo Monaco A."/>
            <person name="Mauromicale G."/>
            <person name="Faccioli P."/>
            <person name="Cattivelli L."/>
            <person name="Rieseberg L."/>
            <person name="Michelmore R."/>
            <person name="Lanteri S."/>
        </authorList>
    </citation>
    <scope>NUCLEOTIDE SEQUENCE [LARGE SCALE GENOMIC DNA]</scope>
    <source>
        <strain evidence="5">2C</strain>
    </source>
</reference>
<dbReference type="SUPFAM" id="SSF48592">
    <property type="entry name" value="GroEL equatorial domain-like"/>
    <property type="match status" value="1"/>
</dbReference>
<dbReference type="GO" id="GO:0042026">
    <property type="term" value="P:protein refolding"/>
    <property type="evidence" value="ECO:0007669"/>
    <property type="project" value="InterPro"/>
</dbReference>
<dbReference type="InterPro" id="IPR027413">
    <property type="entry name" value="GROEL-like_equatorial_sf"/>
</dbReference>
<gene>
    <name evidence="5" type="ORF">Ccrd_010212</name>
</gene>
<keyword evidence="3" id="KW-0067">ATP-binding</keyword>
<keyword evidence="2" id="KW-0547">Nucleotide-binding</keyword>
<dbReference type="GO" id="GO:0005524">
    <property type="term" value="F:ATP binding"/>
    <property type="evidence" value="ECO:0007669"/>
    <property type="project" value="UniProtKB-KW"/>
</dbReference>
<dbReference type="PANTHER" id="PTHR45633">
    <property type="entry name" value="60 KDA HEAT SHOCK PROTEIN, MITOCHONDRIAL"/>
    <property type="match status" value="1"/>
</dbReference>
<evidence type="ECO:0000256" key="4">
    <source>
        <dbReference type="ARBA" id="ARBA00023186"/>
    </source>
</evidence>
<evidence type="ECO:0000256" key="3">
    <source>
        <dbReference type="ARBA" id="ARBA00022840"/>
    </source>
</evidence>
<dbReference type="EMBL" id="LEKV01000245">
    <property type="protein sequence ID" value="KVI11378.1"/>
    <property type="molecule type" value="Genomic_DNA"/>
</dbReference>
<evidence type="ECO:0000256" key="1">
    <source>
        <dbReference type="ARBA" id="ARBA00006607"/>
    </source>
</evidence>
<name>A0A103YLR2_CYNCS</name>
<dbReference type="GO" id="GO:0140662">
    <property type="term" value="F:ATP-dependent protein folding chaperone"/>
    <property type="evidence" value="ECO:0007669"/>
    <property type="project" value="InterPro"/>
</dbReference>
<comment type="similarity">
    <text evidence="1">Belongs to the chaperonin (HSP60) family.</text>
</comment>